<accession>A0AB38HW66</accession>
<organism evidence="2 3">
    <name type="scientific">Rhizobium ruizarguesonis</name>
    <dbReference type="NCBI Taxonomy" id="2081791"/>
    <lineage>
        <taxon>Bacteria</taxon>
        <taxon>Pseudomonadati</taxon>
        <taxon>Pseudomonadota</taxon>
        <taxon>Alphaproteobacteria</taxon>
        <taxon>Hyphomicrobiales</taxon>
        <taxon>Rhizobiaceae</taxon>
        <taxon>Rhizobium/Agrobacterium group</taxon>
        <taxon>Rhizobium</taxon>
    </lineage>
</organism>
<geneLocation type="plasmid" evidence="2">
    <name>pSM92_Rh03</name>
</geneLocation>
<dbReference type="InterPro" id="IPR003593">
    <property type="entry name" value="AAA+_ATPase"/>
</dbReference>
<evidence type="ECO:0000313" key="3">
    <source>
        <dbReference type="Proteomes" id="UP000294215"/>
    </source>
</evidence>
<dbReference type="SUPFAM" id="SSF52540">
    <property type="entry name" value="P-loop containing nucleoside triphosphate hydrolases"/>
    <property type="match status" value="1"/>
</dbReference>
<reference evidence="2 3" key="1">
    <citation type="submission" date="2019-02" db="EMBL/GenBank/DDBJ databases">
        <title>The genomic architecture of introgression among sibling species of bacteria.</title>
        <authorList>
            <person name="Cavassim M.I.A."/>
            <person name="Moeskjaer S."/>
            <person name="Moslemi C."/>
            <person name="Fields B."/>
            <person name="Bachmann A."/>
            <person name="Vilhjalmsson B."/>
            <person name="Schierup M.H."/>
            <person name="Young J.P.W."/>
            <person name="Andersen S.U."/>
        </authorList>
    </citation>
    <scope>NUCLEOTIDE SEQUENCE [LARGE SCALE GENOMIC DNA]</scope>
    <source>
        <strain evidence="2 3">SM92</strain>
        <plasmid evidence="2">pSM92_Rh03</plasmid>
    </source>
</reference>
<protein>
    <recommendedName>
        <fullName evidence="1">AAA+ ATPase domain-containing protein</fullName>
    </recommendedName>
</protein>
<dbReference type="Proteomes" id="UP000294215">
    <property type="component" value="Unassembled WGS sequence"/>
</dbReference>
<evidence type="ECO:0000313" key="2">
    <source>
        <dbReference type="EMBL" id="TBC04669.1"/>
    </source>
</evidence>
<proteinExistence type="predicted"/>
<dbReference type="Gene3D" id="3.40.50.300">
    <property type="entry name" value="P-loop containing nucleotide triphosphate hydrolases"/>
    <property type="match status" value="1"/>
</dbReference>
<comment type="caution">
    <text evidence="2">The sequence shown here is derived from an EMBL/GenBank/DDBJ whole genome shotgun (WGS) entry which is preliminary data.</text>
</comment>
<dbReference type="InterPro" id="IPR007560">
    <property type="entry name" value="Restrct_endonuc_IV_Mrr"/>
</dbReference>
<dbReference type="GO" id="GO:0004519">
    <property type="term" value="F:endonuclease activity"/>
    <property type="evidence" value="ECO:0007669"/>
    <property type="project" value="InterPro"/>
</dbReference>
<dbReference type="GO" id="GO:0009307">
    <property type="term" value="P:DNA restriction-modification system"/>
    <property type="evidence" value="ECO:0007669"/>
    <property type="project" value="InterPro"/>
</dbReference>
<dbReference type="EMBL" id="SIMR01000004">
    <property type="protein sequence ID" value="TBC04669.1"/>
    <property type="molecule type" value="Genomic_DNA"/>
</dbReference>
<feature type="domain" description="AAA+ ATPase" evidence="1">
    <location>
        <begin position="187"/>
        <end position="308"/>
    </location>
</feature>
<dbReference type="RefSeq" id="WP_130721049.1">
    <property type="nucleotide sequence ID" value="NZ_SIMQ01000004.1"/>
</dbReference>
<dbReference type="Pfam" id="PF04471">
    <property type="entry name" value="Mrr_cat"/>
    <property type="match status" value="1"/>
</dbReference>
<dbReference type="GO" id="GO:0003677">
    <property type="term" value="F:DNA binding"/>
    <property type="evidence" value="ECO:0007669"/>
    <property type="project" value="InterPro"/>
</dbReference>
<dbReference type="InterPro" id="IPR049050">
    <property type="entry name" value="nSTAND3"/>
</dbReference>
<dbReference type="SMART" id="SM00382">
    <property type="entry name" value="AAA"/>
    <property type="match status" value="1"/>
</dbReference>
<dbReference type="CDD" id="cd00009">
    <property type="entry name" value="AAA"/>
    <property type="match status" value="1"/>
</dbReference>
<dbReference type="InterPro" id="IPR027417">
    <property type="entry name" value="P-loop_NTPase"/>
</dbReference>
<dbReference type="AlphaFoldDB" id="A0AB38HW66"/>
<sequence>MTYDFKTLSHPDFEDLVRDLLGKHFSVTFEAFSAGPDQGIDGRHSKAGKTAILQAKHYAGSPFPTLKAAMKKERSSIDALHPDKYLLATSVSLTPARKKALSTTIGPALKDERDIFGQSDLNGLLRAFPDVEKSHIKLWLSSSGILDRVLHAAAHAFAAITRAEIEAKVKVYAQNPSFSQSATKLEEQHVLIISGPPGVGKTTLAEMLAYAYLAEGWDLIPIMNLTDGFVAINDTKKQVFIFDDFLGRIALDRQALSMKDSELARFLRRVKSSPNARFILTTRAYIFEEARRVSEHLADHRLDVTKYVLDVGIYTRRIRARILYNHLSVAGTDSSHIRALVETGTIEKIVDHKNYNPRIIEWMTDKLHSHGIDASEYPTEFLATLNNPSRLWDIAFRNHIDARSRHLLYTLFFCEEFGEDLAEVRVSFEALHAYLCQKYGQTRDPKDFEESVKILEGGFINIRGTKISYINPSFRDYMADYLRDGAMLRDFVTPAARFGWAKAIWRFAARSRDAGTTDPELAKAFIPIAPMLSGTSIEKDEWFGAVGSGSGRLELLLQLWTHSQSDAFAEAAFAMAENTGVSWRAWRDGTNLIELTANLRDGGYYDNFPNPERLAHRLESLVAEILRSGVDTDDLELMSDAVEEAKPLLSSDLIRATQTAIQSEIERAGQRAADTDSESTLEERIGSLSKLAPRADVPSDRLDQAIAAITDRIRAIEEEAEKEDGPDFTPPKPEVDVFDDAQLRDLFALLLTD</sequence>
<name>A0AB38HW66_9HYPH</name>
<keyword evidence="2" id="KW-0614">Plasmid</keyword>
<dbReference type="Pfam" id="PF20720">
    <property type="entry name" value="nSTAND3"/>
    <property type="match status" value="1"/>
</dbReference>
<gene>
    <name evidence="2" type="ORF">ELH40_34885</name>
</gene>
<evidence type="ECO:0000259" key="1">
    <source>
        <dbReference type="SMART" id="SM00382"/>
    </source>
</evidence>